<dbReference type="InterPro" id="IPR027417">
    <property type="entry name" value="P-loop_NTPase"/>
</dbReference>
<name>A0A6J7H4L6_9ZZZZ</name>
<evidence type="ECO:0000259" key="9">
    <source>
        <dbReference type="PROSITE" id="PS50893"/>
    </source>
</evidence>
<dbReference type="GO" id="GO:0005524">
    <property type="term" value="F:ATP binding"/>
    <property type="evidence" value="ECO:0007669"/>
    <property type="project" value="UniProtKB-KW"/>
</dbReference>
<dbReference type="PROSITE" id="PS50893">
    <property type="entry name" value="ABC_TRANSPORTER_2"/>
    <property type="match status" value="2"/>
</dbReference>
<accession>A0A6J7H4L6</accession>
<dbReference type="SUPFAM" id="SSF52540">
    <property type="entry name" value="P-loop containing nucleoside triphosphate hydrolases"/>
    <property type="match status" value="2"/>
</dbReference>
<evidence type="ECO:0000256" key="5">
    <source>
        <dbReference type="ARBA" id="ARBA00022741"/>
    </source>
</evidence>
<sequence length="513" mass="56005">MAKKGTIAIEAHGVSKNYGATEALKSANFQAESGKVTVLFGENGAGKSTMMKILAGIEQPSSGEISVFGEKVSINSPAQAQALGITIIHQELSLCPNLSVRDNIFMGREKLKRGFMNYSHEEDVTRQVLKQLEEIIDPKTKVENLRLGLQQIVEIARALTINSKVLIMDEPTSALSSTEVAVLFKVIRDLKAKGVAIIYISHHLEEALEISDHAVVLRDGQIVASADVADIDMEWVVSNMLGRAFKEQAHKDSGRAKGRNVLEIKNAKILERGIATSKLYAVEDFSLTVKAGEIVSIYGLMGAGRTELMEALAGRDDFASGELLLEDQDVTKLSVQDRIKAGMGLVPEDRQRDGLIQQMSVGSNLSLASYMSHIKRGFVNRSAEKVKIEEAIKNVRVKTSGRNMPIESLSGGNQQKVVLGRMLLTDPKILLLDEPTRGIDVGAKGEIFDLLRERAEKGLAVLFVTSEISEAMNWSDRIVVMSRGHIVGIFKPTEVTREQIMSAAEATKEGVRA</sequence>
<evidence type="ECO:0000313" key="10">
    <source>
        <dbReference type="EMBL" id="CAB4913936.1"/>
    </source>
</evidence>
<organism evidence="10">
    <name type="scientific">freshwater metagenome</name>
    <dbReference type="NCBI Taxonomy" id="449393"/>
    <lineage>
        <taxon>unclassified sequences</taxon>
        <taxon>metagenomes</taxon>
        <taxon>ecological metagenomes</taxon>
    </lineage>
</organism>
<dbReference type="EMBL" id="CAFBMS010000018">
    <property type="protein sequence ID" value="CAB4913936.1"/>
    <property type="molecule type" value="Genomic_DNA"/>
</dbReference>
<evidence type="ECO:0000256" key="1">
    <source>
        <dbReference type="ARBA" id="ARBA00022448"/>
    </source>
</evidence>
<keyword evidence="3" id="KW-0762">Sugar transport</keyword>
<dbReference type="InterPro" id="IPR003439">
    <property type="entry name" value="ABC_transporter-like_ATP-bd"/>
</dbReference>
<evidence type="ECO:0000256" key="3">
    <source>
        <dbReference type="ARBA" id="ARBA00022597"/>
    </source>
</evidence>
<keyword evidence="4" id="KW-0677">Repeat</keyword>
<dbReference type="Pfam" id="PF00005">
    <property type="entry name" value="ABC_tran"/>
    <property type="match status" value="2"/>
</dbReference>
<dbReference type="InterPro" id="IPR003593">
    <property type="entry name" value="AAA+_ATPase"/>
</dbReference>
<proteinExistence type="predicted"/>
<dbReference type="PANTHER" id="PTHR43790:SF3">
    <property type="entry name" value="D-ALLOSE IMPORT ATP-BINDING PROTEIN ALSA-RELATED"/>
    <property type="match status" value="1"/>
</dbReference>
<protein>
    <submittedName>
        <fullName evidence="10">Unannotated protein</fullName>
    </submittedName>
</protein>
<dbReference type="CDD" id="cd03216">
    <property type="entry name" value="ABC_Carb_Monos_I"/>
    <property type="match status" value="1"/>
</dbReference>
<evidence type="ECO:0000256" key="7">
    <source>
        <dbReference type="ARBA" id="ARBA00022967"/>
    </source>
</evidence>
<keyword evidence="6" id="KW-0067">ATP-binding</keyword>
<dbReference type="InterPro" id="IPR017871">
    <property type="entry name" value="ABC_transporter-like_CS"/>
</dbReference>
<keyword evidence="5" id="KW-0547">Nucleotide-binding</keyword>
<dbReference type="PANTHER" id="PTHR43790">
    <property type="entry name" value="CARBOHYDRATE TRANSPORT ATP-BINDING PROTEIN MG119-RELATED"/>
    <property type="match status" value="1"/>
</dbReference>
<keyword evidence="7" id="KW-1278">Translocase</keyword>
<keyword evidence="1" id="KW-0813">Transport</keyword>
<keyword evidence="8" id="KW-0472">Membrane</keyword>
<evidence type="ECO:0000256" key="4">
    <source>
        <dbReference type="ARBA" id="ARBA00022737"/>
    </source>
</evidence>
<dbReference type="CDD" id="cd03215">
    <property type="entry name" value="ABC_Carb_Monos_II"/>
    <property type="match status" value="1"/>
</dbReference>
<evidence type="ECO:0000256" key="2">
    <source>
        <dbReference type="ARBA" id="ARBA00022475"/>
    </source>
</evidence>
<evidence type="ECO:0000256" key="6">
    <source>
        <dbReference type="ARBA" id="ARBA00022840"/>
    </source>
</evidence>
<dbReference type="InterPro" id="IPR050107">
    <property type="entry name" value="ABC_carbohydrate_import_ATPase"/>
</dbReference>
<feature type="domain" description="ABC transporter" evidence="9">
    <location>
        <begin position="9"/>
        <end position="244"/>
    </location>
</feature>
<dbReference type="GO" id="GO:0016887">
    <property type="term" value="F:ATP hydrolysis activity"/>
    <property type="evidence" value="ECO:0007669"/>
    <property type="project" value="InterPro"/>
</dbReference>
<feature type="domain" description="ABC transporter" evidence="9">
    <location>
        <begin position="264"/>
        <end position="508"/>
    </location>
</feature>
<dbReference type="Gene3D" id="3.40.50.300">
    <property type="entry name" value="P-loop containing nucleotide triphosphate hydrolases"/>
    <property type="match status" value="2"/>
</dbReference>
<keyword evidence="2" id="KW-1003">Cell membrane</keyword>
<gene>
    <name evidence="10" type="ORF">UFOPK3614_00470</name>
</gene>
<dbReference type="AlphaFoldDB" id="A0A6J7H4L6"/>
<reference evidence="10" key="1">
    <citation type="submission" date="2020-05" db="EMBL/GenBank/DDBJ databases">
        <authorList>
            <person name="Chiriac C."/>
            <person name="Salcher M."/>
            <person name="Ghai R."/>
            <person name="Kavagutti S V."/>
        </authorList>
    </citation>
    <scope>NUCLEOTIDE SEQUENCE</scope>
</reference>
<evidence type="ECO:0000256" key="8">
    <source>
        <dbReference type="ARBA" id="ARBA00023136"/>
    </source>
</evidence>
<dbReference type="PROSITE" id="PS00211">
    <property type="entry name" value="ABC_TRANSPORTER_1"/>
    <property type="match status" value="1"/>
</dbReference>
<dbReference type="SMART" id="SM00382">
    <property type="entry name" value="AAA"/>
    <property type="match status" value="2"/>
</dbReference>